<sequence>MLTLVGAGLGSIDDLTLKGEKALKECDFVYLDMYTSVMKDCATHLERISGKVVKLADRELLEESGEIIENAIDHNVVLVVVGDPLGATTHTDIILKAVKRDVPFRIIHNTSILTAVGCCGLMLYNFGATVSIPFWDDFGAPRSFYDKIEWNFSRGLHTLCLLDIKVKERSLENILRERKIYEPPRFMSCEQAACQLMQIIEERKDTESPPKLSPDCLVVGLARIGSEDQAIVVCRLREMSLDCSAATSGGDSQVSSPISTALGGPLHSLVIPGLLHPSEQDFLSARIQLKPSTSNGLPQVFFPYAKDEASDNQSDALTRLHSLFDAHRLIVEAASVKK</sequence>
<evidence type="ECO:0000313" key="11">
    <source>
        <dbReference type="EMBL" id="CAL5140365.1"/>
    </source>
</evidence>
<dbReference type="PIRSF" id="PIRSF036432">
    <property type="entry name" value="Diphthine_synth"/>
    <property type="match status" value="1"/>
</dbReference>
<comment type="similarity">
    <text evidence="3">Belongs to the diphthine synthase family.</text>
</comment>
<comment type="pathway">
    <text evidence="2">Protein modification; peptidyl-diphthamide biosynthesis.</text>
</comment>
<dbReference type="AlphaFoldDB" id="A0AAV2TT90"/>
<protein>
    <recommendedName>
        <fullName evidence="4">diphthine methyl ester synthase</fullName>
        <ecNumber evidence="4">2.1.1.314</ecNumber>
    </recommendedName>
</protein>
<evidence type="ECO:0000256" key="4">
    <source>
        <dbReference type="ARBA" id="ARBA00011927"/>
    </source>
</evidence>
<dbReference type="InterPro" id="IPR000878">
    <property type="entry name" value="4pyrrol_Mease"/>
</dbReference>
<dbReference type="Gene3D" id="3.40.1010.10">
    <property type="entry name" value="Cobalt-precorrin-4 Transmethylase, Domain 1"/>
    <property type="match status" value="1"/>
</dbReference>
<dbReference type="SUPFAM" id="SSF53790">
    <property type="entry name" value="Tetrapyrrole methylase"/>
    <property type="match status" value="1"/>
</dbReference>
<comment type="function">
    <text evidence="1">S-adenosyl-L-methionine-dependent methyltransferase that catalyzes four methylations of the modified target histidine residue in translation elongation factor 2 (EF-2), to form an intermediate called diphthine methyl ester. The four successive methylation reactions represent the second step of diphthamide biosynthesis.</text>
</comment>
<dbReference type="Gene3D" id="3.30.950.10">
    <property type="entry name" value="Methyltransferase, Cobalt-precorrin-4 Transmethylase, Domain 2"/>
    <property type="match status" value="1"/>
</dbReference>
<reference evidence="11" key="1">
    <citation type="submission" date="2024-06" db="EMBL/GenBank/DDBJ databases">
        <authorList>
            <person name="Liu X."/>
            <person name="Lenzi L."/>
            <person name="Haldenby T S."/>
            <person name="Uol C."/>
        </authorList>
    </citation>
    <scope>NUCLEOTIDE SEQUENCE</scope>
</reference>
<keyword evidence="7 9" id="KW-0949">S-adenosyl-L-methionine</keyword>
<evidence type="ECO:0000256" key="7">
    <source>
        <dbReference type="ARBA" id="ARBA00022691"/>
    </source>
</evidence>
<dbReference type="PANTHER" id="PTHR10882">
    <property type="entry name" value="DIPHTHINE SYNTHASE"/>
    <property type="match status" value="1"/>
</dbReference>
<feature type="binding site" evidence="9">
    <location>
        <position position="162"/>
    </location>
    <ligand>
        <name>S-adenosyl-L-methionine</name>
        <dbReference type="ChEBI" id="CHEBI:59789"/>
    </ligand>
</feature>
<feature type="binding site" evidence="9">
    <location>
        <begin position="111"/>
        <end position="112"/>
    </location>
    <ligand>
        <name>S-adenosyl-L-methionine</name>
        <dbReference type="ChEBI" id="CHEBI:59789"/>
    </ligand>
</feature>
<dbReference type="InterPro" id="IPR004551">
    <property type="entry name" value="Dphthn_synthase"/>
</dbReference>
<feature type="binding site" evidence="9">
    <location>
        <position position="9"/>
    </location>
    <ligand>
        <name>S-adenosyl-L-methionine</name>
        <dbReference type="ChEBI" id="CHEBI:59789"/>
    </ligand>
</feature>
<name>A0AAV2TT90_CALDB</name>
<dbReference type="GO" id="GO:0141133">
    <property type="term" value="F:diphthine methyl ester synthase activity"/>
    <property type="evidence" value="ECO:0007669"/>
    <property type="project" value="UniProtKB-EC"/>
</dbReference>
<dbReference type="PANTHER" id="PTHR10882:SF0">
    <property type="entry name" value="DIPHTHINE METHYL ESTER SYNTHASE"/>
    <property type="match status" value="1"/>
</dbReference>
<evidence type="ECO:0000256" key="9">
    <source>
        <dbReference type="PIRSR" id="PIRSR036432-1"/>
    </source>
</evidence>
<dbReference type="GO" id="GO:0032259">
    <property type="term" value="P:methylation"/>
    <property type="evidence" value="ECO:0007669"/>
    <property type="project" value="UniProtKB-KW"/>
</dbReference>
<dbReference type="InterPro" id="IPR035996">
    <property type="entry name" value="4pyrrol_Methylase_sf"/>
</dbReference>
<dbReference type="EMBL" id="CAXLJL010000711">
    <property type="protein sequence ID" value="CAL5140365.1"/>
    <property type="molecule type" value="Genomic_DNA"/>
</dbReference>
<dbReference type="InterPro" id="IPR014776">
    <property type="entry name" value="4pyrrole_Mease_sub2"/>
</dbReference>
<evidence type="ECO:0000256" key="2">
    <source>
        <dbReference type="ARBA" id="ARBA00005156"/>
    </source>
</evidence>
<evidence type="ECO:0000256" key="8">
    <source>
        <dbReference type="ARBA" id="ARBA00048752"/>
    </source>
</evidence>
<evidence type="ECO:0000256" key="1">
    <source>
        <dbReference type="ARBA" id="ARBA00004006"/>
    </source>
</evidence>
<dbReference type="CDD" id="cd11647">
    <property type="entry name" value="DHP5_DphB"/>
    <property type="match status" value="1"/>
</dbReference>
<dbReference type="GO" id="GO:0017183">
    <property type="term" value="P:protein histidyl modification to diphthamide"/>
    <property type="evidence" value="ECO:0007669"/>
    <property type="project" value="InterPro"/>
</dbReference>
<organism evidence="11 12">
    <name type="scientific">Calicophoron daubneyi</name>
    <name type="common">Rumen fluke</name>
    <name type="synonym">Paramphistomum daubneyi</name>
    <dbReference type="NCBI Taxonomy" id="300641"/>
    <lineage>
        <taxon>Eukaryota</taxon>
        <taxon>Metazoa</taxon>
        <taxon>Spiralia</taxon>
        <taxon>Lophotrochozoa</taxon>
        <taxon>Platyhelminthes</taxon>
        <taxon>Trematoda</taxon>
        <taxon>Digenea</taxon>
        <taxon>Plagiorchiida</taxon>
        <taxon>Pronocephalata</taxon>
        <taxon>Paramphistomoidea</taxon>
        <taxon>Paramphistomidae</taxon>
        <taxon>Calicophoron</taxon>
    </lineage>
</organism>
<keyword evidence="5" id="KW-0489">Methyltransferase</keyword>
<dbReference type="Pfam" id="PF00590">
    <property type="entry name" value="TP_methylase"/>
    <property type="match status" value="1"/>
</dbReference>
<feature type="domain" description="Tetrapyrrole methylase" evidence="10">
    <location>
        <begin position="1"/>
        <end position="194"/>
    </location>
</feature>
<comment type="caution">
    <text evidence="11">The sequence shown here is derived from an EMBL/GenBank/DDBJ whole genome shotgun (WGS) entry which is preliminary data.</text>
</comment>
<gene>
    <name evidence="11" type="ORF">CDAUBV1_LOCUS15692</name>
</gene>
<feature type="binding site" evidence="9">
    <location>
        <position position="83"/>
    </location>
    <ligand>
        <name>S-adenosyl-L-methionine</name>
        <dbReference type="ChEBI" id="CHEBI:59789"/>
    </ligand>
</feature>
<evidence type="ECO:0000259" key="10">
    <source>
        <dbReference type="Pfam" id="PF00590"/>
    </source>
</evidence>
<feature type="binding site" evidence="9">
    <location>
        <position position="86"/>
    </location>
    <ligand>
        <name>S-adenosyl-L-methionine</name>
        <dbReference type="ChEBI" id="CHEBI:59789"/>
    </ligand>
</feature>
<dbReference type="NCBIfam" id="TIGR00522">
    <property type="entry name" value="dph5"/>
    <property type="match status" value="1"/>
</dbReference>
<evidence type="ECO:0000256" key="6">
    <source>
        <dbReference type="ARBA" id="ARBA00022679"/>
    </source>
</evidence>
<dbReference type="Proteomes" id="UP001497525">
    <property type="component" value="Unassembled WGS sequence"/>
</dbReference>
<evidence type="ECO:0000256" key="3">
    <source>
        <dbReference type="ARBA" id="ARBA00006729"/>
    </source>
</evidence>
<dbReference type="EC" id="2.1.1.314" evidence="4"/>
<evidence type="ECO:0000313" key="12">
    <source>
        <dbReference type="Proteomes" id="UP001497525"/>
    </source>
</evidence>
<dbReference type="InterPro" id="IPR014777">
    <property type="entry name" value="4pyrrole_Mease_sub1"/>
</dbReference>
<evidence type="ECO:0000256" key="5">
    <source>
        <dbReference type="ARBA" id="ARBA00022603"/>
    </source>
</evidence>
<accession>A0AAV2TT90</accession>
<keyword evidence="6" id="KW-0808">Transferase</keyword>
<comment type="catalytic activity">
    <reaction evidence="8">
        <text>2-[(3S)-amino-3-carboxypropyl]-L-histidyl-[translation elongation factor 2] + 4 S-adenosyl-L-methionine = diphthine methyl ester-[translation elongation factor 2] + 4 S-adenosyl-L-homocysteine + 3 H(+)</text>
        <dbReference type="Rhea" id="RHEA:42652"/>
        <dbReference type="Rhea" id="RHEA-COMP:9749"/>
        <dbReference type="Rhea" id="RHEA-COMP:10173"/>
        <dbReference type="ChEBI" id="CHEBI:15378"/>
        <dbReference type="ChEBI" id="CHEBI:57856"/>
        <dbReference type="ChEBI" id="CHEBI:59789"/>
        <dbReference type="ChEBI" id="CHEBI:73995"/>
        <dbReference type="ChEBI" id="CHEBI:79005"/>
        <dbReference type="EC" id="2.1.1.314"/>
    </reaction>
</comment>
<proteinExistence type="inferred from homology"/>